<dbReference type="InterPro" id="IPR025332">
    <property type="entry name" value="DUF4238"/>
</dbReference>
<organism evidence="1 2">
    <name type="scientific">Pseudoalteromonas marina</name>
    <dbReference type="NCBI Taxonomy" id="267375"/>
    <lineage>
        <taxon>Bacteria</taxon>
        <taxon>Pseudomonadati</taxon>
        <taxon>Pseudomonadota</taxon>
        <taxon>Gammaproteobacteria</taxon>
        <taxon>Alteromonadales</taxon>
        <taxon>Pseudoalteromonadaceae</taxon>
        <taxon>Pseudoalteromonas</taxon>
    </lineage>
</organism>
<name>A0ABT9FDY6_9GAMM</name>
<dbReference type="RefSeq" id="WP_305400828.1">
    <property type="nucleotide sequence ID" value="NZ_JAUYVT010000007.1"/>
</dbReference>
<dbReference type="Pfam" id="PF14022">
    <property type="entry name" value="DUF4238"/>
    <property type="match status" value="1"/>
</dbReference>
<sequence>MNKSEQDMEWLNNKKLEIKQNHHYVWANYMKHWSTNGRNIYYTKKKGGIAQDSIKSVAVEKHFYRVNMLTEEHVYLIKTLIAMSNDIELKKHHEKALKSYLDTQEIYKHYTSLGVNSEYGDKLFNAAKNNSIEDMHSQLERDASSVSNELRGLNVSTLRKIDKMTPFLLFLGHQLARTKAFKESFIKSFAKNCGPQIAELIEESWWFISFLYGNNLGKSLCINRDYCYQSILENNTSTPFITADAPVINIHPKINMGTPPLKHETDYFYPLSPTKAYFIGWSDRFVNDTHLVNESFVKEVNTKMAEGAHYHIISNKAEILKPYEYLIGRKRKYRN</sequence>
<evidence type="ECO:0000313" key="2">
    <source>
        <dbReference type="Proteomes" id="UP001177212"/>
    </source>
</evidence>
<keyword evidence="2" id="KW-1185">Reference proteome</keyword>
<dbReference type="Proteomes" id="UP001177212">
    <property type="component" value="Unassembled WGS sequence"/>
</dbReference>
<reference evidence="1" key="1">
    <citation type="submission" date="2023-07" db="EMBL/GenBank/DDBJ databases">
        <title>Genome content predicts the carbon catabolic preferences of heterotrophic bacteria.</title>
        <authorList>
            <person name="Gralka M."/>
        </authorList>
    </citation>
    <scope>NUCLEOTIDE SEQUENCE</scope>
    <source>
        <strain evidence="1">4G09</strain>
    </source>
</reference>
<protein>
    <submittedName>
        <fullName evidence="1">DUF4238 domain-containing protein</fullName>
    </submittedName>
</protein>
<dbReference type="EMBL" id="JAUYVT010000007">
    <property type="protein sequence ID" value="MDP2564948.1"/>
    <property type="molecule type" value="Genomic_DNA"/>
</dbReference>
<accession>A0ABT9FDY6</accession>
<evidence type="ECO:0000313" key="1">
    <source>
        <dbReference type="EMBL" id="MDP2564948.1"/>
    </source>
</evidence>
<gene>
    <name evidence="1" type="ORF">Q8W34_09910</name>
</gene>
<proteinExistence type="predicted"/>
<comment type="caution">
    <text evidence="1">The sequence shown here is derived from an EMBL/GenBank/DDBJ whole genome shotgun (WGS) entry which is preliminary data.</text>
</comment>